<feature type="signal peptide" evidence="2">
    <location>
        <begin position="1"/>
        <end position="20"/>
    </location>
</feature>
<organism evidence="4 5">
    <name type="scientific">Meripilus lineatus</name>
    <dbReference type="NCBI Taxonomy" id="2056292"/>
    <lineage>
        <taxon>Eukaryota</taxon>
        <taxon>Fungi</taxon>
        <taxon>Dikarya</taxon>
        <taxon>Basidiomycota</taxon>
        <taxon>Agaricomycotina</taxon>
        <taxon>Agaricomycetes</taxon>
        <taxon>Polyporales</taxon>
        <taxon>Meripilaceae</taxon>
        <taxon>Meripilus</taxon>
    </lineage>
</organism>
<dbReference type="SUPFAM" id="SSF49899">
    <property type="entry name" value="Concanavalin A-like lectins/glucanases"/>
    <property type="match status" value="1"/>
</dbReference>
<reference evidence="4" key="1">
    <citation type="submission" date="2022-07" db="EMBL/GenBank/DDBJ databases">
        <title>Genome Sequence of Physisporinus lineatus.</title>
        <authorList>
            <person name="Buettner E."/>
        </authorList>
    </citation>
    <scope>NUCLEOTIDE SEQUENCE</scope>
    <source>
        <strain evidence="4">VT162</strain>
    </source>
</reference>
<evidence type="ECO:0000256" key="1">
    <source>
        <dbReference type="ARBA" id="ARBA00038376"/>
    </source>
</evidence>
<dbReference type="AlphaFoldDB" id="A0AAD5YMS2"/>
<dbReference type="CDD" id="cd02181">
    <property type="entry name" value="GH16_fungal_Lam16A_glucanase"/>
    <property type="match status" value="1"/>
</dbReference>
<comment type="caution">
    <text evidence="4">The sequence shown here is derived from an EMBL/GenBank/DDBJ whole genome shotgun (WGS) entry which is preliminary data.</text>
</comment>
<evidence type="ECO:0000313" key="4">
    <source>
        <dbReference type="EMBL" id="KAJ3490153.1"/>
    </source>
</evidence>
<dbReference type="GO" id="GO:0016646">
    <property type="term" value="F:oxidoreductase activity, acting on the CH-NH group of donors, NAD or NADP as acceptor"/>
    <property type="evidence" value="ECO:0007669"/>
    <property type="project" value="TreeGrafter"/>
</dbReference>
<dbReference type="Pfam" id="PF26113">
    <property type="entry name" value="GH16_XgeA"/>
    <property type="match status" value="1"/>
</dbReference>
<feature type="chain" id="PRO_5042160995" description="NAD(P)-binding domain-containing protein" evidence="2">
    <location>
        <begin position="21"/>
        <end position="532"/>
    </location>
</feature>
<protein>
    <recommendedName>
        <fullName evidence="3">NAD(P)-binding domain-containing protein</fullName>
    </recommendedName>
</protein>
<evidence type="ECO:0000256" key="2">
    <source>
        <dbReference type="SAM" id="SignalP"/>
    </source>
</evidence>
<sequence length="532" mass="57327">MLNSLLPLIVISLAAHSLGAVYTLTDNHVGENFLSTWTHQAIPDPTNGRVNYVNQATALAQNLTYASVNTLIMRADSKTKLTATGPGRNSVRIRSRKTYRTHVVVVEGVNDQSPNDITLHTGGYCRMPASRDQTGETEGLDCDVNSASGEVGCGVAAPTENSYGPAFNANGGGFYAMERTPTFMKVWFWPRGSGTVPPVVRNGGTTADTGNWGTPTAYFPNTDCDINARFGAHNIIINLTLCGDWAGDPDLYHDAGCPGKCETYVENNPSAFVNAYWDIAANDCVPILLLSLAFIRAHYHKLDPFLFSSIHEMRVLVLGATGPCGILIIREALAVNHTVVVYARSPQKLPEDISSHSSIIVIQGELTDADALSKAMEGVDAVLSALGPPTTQGIFYPSNTPIAHGYAIVLQTMKQHGVKRLIALGTASIVDEHDKFDIKFRALIAGVYLFAHNAYKDIVAVGDAIRHQEGDLEWTIVRVPILTNSENTEVVAGYVGDGKTGTMLSRPGFASFVLKELAQNEWSKKAPLLSAP</sequence>
<proteinExistence type="inferred from homology"/>
<dbReference type="SUPFAM" id="SSF51735">
    <property type="entry name" value="NAD(P)-binding Rossmann-fold domains"/>
    <property type="match status" value="1"/>
</dbReference>
<dbReference type="Gene3D" id="2.60.120.200">
    <property type="match status" value="2"/>
</dbReference>
<dbReference type="InterPro" id="IPR016040">
    <property type="entry name" value="NAD(P)-bd_dom"/>
</dbReference>
<dbReference type="EMBL" id="JANAWD010000032">
    <property type="protein sequence ID" value="KAJ3490153.1"/>
    <property type="molecule type" value="Genomic_DNA"/>
</dbReference>
<keyword evidence="2" id="KW-0732">Signal</keyword>
<dbReference type="PANTHER" id="PTHR43355">
    <property type="entry name" value="FLAVIN REDUCTASE (NADPH)"/>
    <property type="match status" value="1"/>
</dbReference>
<dbReference type="InterPro" id="IPR013320">
    <property type="entry name" value="ConA-like_dom_sf"/>
</dbReference>
<dbReference type="Gene3D" id="3.40.50.720">
    <property type="entry name" value="NAD(P)-binding Rossmann-like Domain"/>
    <property type="match status" value="1"/>
</dbReference>
<comment type="similarity">
    <text evidence="1">Belongs to the avfA family.</text>
</comment>
<dbReference type="Pfam" id="PF13460">
    <property type="entry name" value="NAD_binding_10"/>
    <property type="match status" value="1"/>
</dbReference>
<evidence type="ECO:0000313" key="5">
    <source>
        <dbReference type="Proteomes" id="UP001212997"/>
    </source>
</evidence>
<name>A0AAD5YMS2_9APHY</name>
<feature type="domain" description="NAD(P)-binding" evidence="3">
    <location>
        <begin position="319"/>
        <end position="519"/>
    </location>
</feature>
<dbReference type="InterPro" id="IPR051606">
    <property type="entry name" value="Polyketide_Oxido-like"/>
</dbReference>
<dbReference type="PANTHER" id="PTHR43355:SF2">
    <property type="entry name" value="FLAVIN REDUCTASE (NADPH)"/>
    <property type="match status" value="1"/>
</dbReference>
<dbReference type="Proteomes" id="UP001212997">
    <property type="component" value="Unassembled WGS sequence"/>
</dbReference>
<dbReference type="InterPro" id="IPR036291">
    <property type="entry name" value="NAD(P)-bd_dom_sf"/>
</dbReference>
<evidence type="ECO:0000259" key="3">
    <source>
        <dbReference type="Pfam" id="PF13460"/>
    </source>
</evidence>
<gene>
    <name evidence="4" type="ORF">NLI96_g1639</name>
</gene>
<accession>A0AAD5YMS2</accession>
<keyword evidence="5" id="KW-1185">Reference proteome</keyword>